<organism evidence="2 3">
    <name type="scientific">Prorocentrum cordatum</name>
    <dbReference type="NCBI Taxonomy" id="2364126"/>
    <lineage>
        <taxon>Eukaryota</taxon>
        <taxon>Sar</taxon>
        <taxon>Alveolata</taxon>
        <taxon>Dinophyceae</taxon>
        <taxon>Prorocentrales</taxon>
        <taxon>Prorocentraceae</taxon>
        <taxon>Prorocentrum</taxon>
    </lineage>
</organism>
<feature type="compositionally biased region" description="Basic residues" evidence="1">
    <location>
        <begin position="195"/>
        <end position="215"/>
    </location>
</feature>
<feature type="region of interest" description="Disordered" evidence="1">
    <location>
        <begin position="135"/>
        <end position="256"/>
    </location>
</feature>
<evidence type="ECO:0000256" key="1">
    <source>
        <dbReference type="SAM" id="MobiDB-lite"/>
    </source>
</evidence>
<dbReference type="EMBL" id="CAUYUJ010010113">
    <property type="protein sequence ID" value="CAK0828595.1"/>
    <property type="molecule type" value="Genomic_DNA"/>
</dbReference>
<feature type="compositionally biased region" description="Low complexity" evidence="1">
    <location>
        <begin position="163"/>
        <end position="174"/>
    </location>
</feature>
<comment type="caution">
    <text evidence="2">The sequence shown here is derived from an EMBL/GenBank/DDBJ whole genome shotgun (WGS) entry which is preliminary data.</text>
</comment>
<accession>A0ABN9SDT9</accession>
<keyword evidence="3" id="KW-1185">Reference proteome</keyword>
<gene>
    <name evidence="2" type="ORF">PCOR1329_LOCUS27779</name>
</gene>
<dbReference type="Proteomes" id="UP001189429">
    <property type="component" value="Unassembled WGS sequence"/>
</dbReference>
<reference evidence="2" key="1">
    <citation type="submission" date="2023-10" db="EMBL/GenBank/DDBJ databases">
        <authorList>
            <person name="Chen Y."/>
            <person name="Shah S."/>
            <person name="Dougan E. K."/>
            <person name="Thang M."/>
            <person name="Chan C."/>
        </authorList>
    </citation>
    <scope>NUCLEOTIDE SEQUENCE [LARGE SCALE GENOMIC DNA]</scope>
</reference>
<feature type="compositionally biased region" description="Low complexity" evidence="1">
    <location>
        <begin position="216"/>
        <end position="232"/>
    </location>
</feature>
<protein>
    <recommendedName>
        <fullName evidence="4">FHA domain-containing protein</fullName>
    </recommendedName>
</protein>
<evidence type="ECO:0008006" key="4">
    <source>
        <dbReference type="Google" id="ProtNLM"/>
    </source>
</evidence>
<dbReference type="CDD" id="cd00060">
    <property type="entry name" value="FHA"/>
    <property type="match status" value="1"/>
</dbReference>
<evidence type="ECO:0000313" key="2">
    <source>
        <dbReference type="EMBL" id="CAK0828595.1"/>
    </source>
</evidence>
<name>A0ABN9SDT9_9DINO</name>
<sequence>MPSRWLFNELLAHSEDESEAAAAACVRLRVRLAAALRDALARWPQAERLLCADAEDGEAPIGAPPVRVEVRGTAGRSLIFDAFTVGSAPECDVQAVGDDTVRPLHCVVLSMPGGVVVADFWSGAAEGAFVLHAASGSPSTSATLPPEPSGSAPTREKLAGSCPPGSRRPAAGPARRGRRLQPPPCRTRPQAACRRPARRRRPAPCSWHRRGRARCAPRGPGPRAAAGPARRCALGRRPWRPSEEQREGPSRGPAPTPPLWIPPLCCLGIAEHLSRSTGQCWALAAWAV</sequence>
<evidence type="ECO:0000313" key="3">
    <source>
        <dbReference type="Proteomes" id="UP001189429"/>
    </source>
</evidence>
<feature type="compositionally biased region" description="Basic and acidic residues" evidence="1">
    <location>
        <begin position="240"/>
        <end position="249"/>
    </location>
</feature>
<proteinExistence type="predicted"/>